<keyword evidence="8 14" id="KW-0862">Zinc</keyword>
<proteinExistence type="inferred from homology"/>
<evidence type="ECO:0000256" key="1">
    <source>
        <dbReference type="ARBA" id="ARBA00001947"/>
    </source>
</evidence>
<evidence type="ECO:0000256" key="8">
    <source>
        <dbReference type="ARBA" id="ARBA00022833"/>
    </source>
</evidence>
<evidence type="ECO:0000256" key="11">
    <source>
        <dbReference type="ARBA" id="ARBA00049558"/>
    </source>
</evidence>
<dbReference type="PATRIC" id="fig|29423.5.peg.1640"/>
<dbReference type="CDD" id="cd01283">
    <property type="entry name" value="cytidine_deaminase"/>
    <property type="match status" value="1"/>
</dbReference>
<evidence type="ECO:0000256" key="6">
    <source>
        <dbReference type="ARBA" id="ARBA00022723"/>
    </source>
</evidence>
<dbReference type="InterPro" id="IPR016192">
    <property type="entry name" value="APOBEC/CMP_deaminase_Zn-bd"/>
</dbReference>
<evidence type="ECO:0000313" key="18">
    <source>
        <dbReference type="Proteomes" id="UP000054858"/>
    </source>
</evidence>
<evidence type="ECO:0000256" key="7">
    <source>
        <dbReference type="ARBA" id="ARBA00022801"/>
    </source>
</evidence>
<dbReference type="AlphaFoldDB" id="A0A0W0WZZ7"/>
<dbReference type="InterPro" id="IPR002125">
    <property type="entry name" value="CMP_dCMP_dom"/>
</dbReference>
<comment type="cofactor">
    <cofactor evidence="1 14 15">
        <name>Zn(2+)</name>
        <dbReference type="ChEBI" id="CHEBI:29105"/>
    </cofactor>
</comment>
<name>A0A0W0WZZ7_9GAMM</name>
<evidence type="ECO:0000256" key="3">
    <source>
        <dbReference type="ARBA" id="ARBA00006576"/>
    </source>
</evidence>
<evidence type="ECO:0000256" key="14">
    <source>
        <dbReference type="PIRSR" id="PIRSR606262-3"/>
    </source>
</evidence>
<dbReference type="EC" id="3.5.4.5" evidence="4 15"/>
<dbReference type="GO" id="GO:0055086">
    <property type="term" value="P:nucleobase-containing small molecule metabolic process"/>
    <property type="evidence" value="ECO:0007669"/>
    <property type="project" value="UniProtKB-ARBA"/>
</dbReference>
<dbReference type="InterPro" id="IPR050202">
    <property type="entry name" value="Cyt/Deoxycyt_deaminase"/>
</dbReference>
<evidence type="ECO:0000256" key="10">
    <source>
        <dbReference type="ARBA" id="ARBA00049252"/>
    </source>
</evidence>
<evidence type="ECO:0000313" key="17">
    <source>
        <dbReference type="EMBL" id="KTD37889.1"/>
    </source>
</evidence>
<protein>
    <recommendedName>
        <fullName evidence="5 15">Cytidine deaminase</fullName>
        <ecNumber evidence="4 15">3.5.4.5</ecNumber>
    </recommendedName>
    <alternativeName>
        <fullName evidence="9 15">Cytidine aminohydrolase</fullName>
    </alternativeName>
</protein>
<comment type="similarity">
    <text evidence="3 15">Belongs to the cytidine and deoxycytidylate deaminase family.</text>
</comment>
<dbReference type="NCBIfam" id="NF004064">
    <property type="entry name" value="PRK05578.1"/>
    <property type="match status" value="1"/>
</dbReference>
<comment type="caution">
    <text evidence="17">The sequence shown here is derived from an EMBL/GenBank/DDBJ whole genome shotgun (WGS) entry which is preliminary data.</text>
</comment>
<evidence type="ECO:0000256" key="12">
    <source>
        <dbReference type="PIRSR" id="PIRSR606262-1"/>
    </source>
</evidence>
<feature type="domain" description="CMP/dCMP-type deaminase" evidence="16">
    <location>
        <begin position="3"/>
        <end position="130"/>
    </location>
</feature>
<comment type="catalytic activity">
    <reaction evidence="11 15">
        <text>cytidine + H2O + H(+) = uridine + NH4(+)</text>
        <dbReference type="Rhea" id="RHEA:16069"/>
        <dbReference type="ChEBI" id="CHEBI:15377"/>
        <dbReference type="ChEBI" id="CHEBI:15378"/>
        <dbReference type="ChEBI" id="CHEBI:16704"/>
        <dbReference type="ChEBI" id="CHEBI:17562"/>
        <dbReference type="ChEBI" id="CHEBI:28938"/>
        <dbReference type="EC" id="3.5.4.5"/>
    </reaction>
</comment>
<dbReference type="Gene3D" id="3.40.140.10">
    <property type="entry name" value="Cytidine Deaminase, domain 2"/>
    <property type="match status" value="1"/>
</dbReference>
<accession>A0A0W0WZZ7</accession>
<keyword evidence="7 15" id="KW-0378">Hydrolase</keyword>
<dbReference type="PROSITE" id="PS51257">
    <property type="entry name" value="PROKAR_LIPOPROTEIN"/>
    <property type="match status" value="1"/>
</dbReference>
<evidence type="ECO:0000256" key="9">
    <source>
        <dbReference type="ARBA" id="ARBA00032005"/>
    </source>
</evidence>
<evidence type="ECO:0000259" key="16">
    <source>
        <dbReference type="PROSITE" id="PS51747"/>
    </source>
</evidence>
<dbReference type="EMBL" id="LNYP01000029">
    <property type="protein sequence ID" value="KTD37889.1"/>
    <property type="molecule type" value="Genomic_DNA"/>
</dbReference>
<evidence type="ECO:0000256" key="15">
    <source>
        <dbReference type="RuleBase" id="RU364006"/>
    </source>
</evidence>
<dbReference type="PANTHER" id="PTHR11644:SF2">
    <property type="entry name" value="CYTIDINE DEAMINASE"/>
    <property type="match status" value="1"/>
</dbReference>
<dbReference type="GO" id="GO:0005829">
    <property type="term" value="C:cytosol"/>
    <property type="evidence" value="ECO:0007669"/>
    <property type="project" value="TreeGrafter"/>
</dbReference>
<dbReference type="NCBIfam" id="TIGR01354">
    <property type="entry name" value="cyt_deam_tetra"/>
    <property type="match status" value="1"/>
</dbReference>
<dbReference type="Pfam" id="PF00383">
    <property type="entry name" value="dCMP_cyt_deam_1"/>
    <property type="match status" value="1"/>
</dbReference>
<dbReference type="GO" id="GO:0072527">
    <property type="term" value="P:pyrimidine-containing compound metabolic process"/>
    <property type="evidence" value="ECO:0007669"/>
    <property type="project" value="UniProtKB-ARBA"/>
</dbReference>
<evidence type="ECO:0000256" key="13">
    <source>
        <dbReference type="PIRSR" id="PIRSR606262-2"/>
    </source>
</evidence>
<dbReference type="InterPro" id="IPR006262">
    <property type="entry name" value="Cyt_deam_tetra"/>
</dbReference>
<dbReference type="PROSITE" id="PS00903">
    <property type="entry name" value="CYT_DCMP_DEAMINASES_1"/>
    <property type="match status" value="1"/>
</dbReference>
<sequence length="136" mass="15012">MNQLIKRMINKAHQALSHSYAPYSGYSVSSCLCSEEEILFTGVNVENSSYGLTLCAETSAIMQMVAAGKRQIKDIVVLSKDNALCSPCGACRQRIYEFSTPETRIHLCNQDTVLKTLTIDELLPLAFNLQSTCGKK</sequence>
<feature type="binding site" evidence="14">
    <location>
        <position position="88"/>
    </location>
    <ligand>
        <name>Zn(2+)</name>
        <dbReference type="ChEBI" id="CHEBI:29105"/>
        <note>catalytic</note>
    </ligand>
</feature>
<evidence type="ECO:0000256" key="5">
    <source>
        <dbReference type="ARBA" id="ARBA00018266"/>
    </source>
</evidence>
<feature type="binding site" evidence="14">
    <location>
        <position position="55"/>
    </location>
    <ligand>
        <name>Zn(2+)</name>
        <dbReference type="ChEBI" id="CHEBI:29105"/>
        <note>catalytic</note>
    </ligand>
</feature>
<dbReference type="GO" id="GO:0004126">
    <property type="term" value="F:cytidine deaminase activity"/>
    <property type="evidence" value="ECO:0007669"/>
    <property type="project" value="UniProtKB-UniRule"/>
</dbReference>
<gene>
    <name evidence="17" type="primary">cdd</name>
    <name evidence="17" type="ORF">Loak_1565</name>
</gene>
<dbReference type="FunFam" id="3.40.140.10:FF:000008">
    <property type="entry name" value="Cytidine deaminase"/>
    <property type="match status" value="1"/>
</dbReference>
<feature type="binding site" evidence="13">
    <location>
        <begin position="44"/>
        <end position="50"/>
    </location>
    <ligand>
        <name>substrate</name>
    </ligand>
</feature>
<dbReference type="SUPFAM" id="SSF53927">
    <property type="entry name" value="Cytidine deaminase-like"/>
    <property type="match status" value="1"/>
</dbReference>
<feature type="binding site" evidence="14">
    <location>
        <position position="91"/>
    </location>
    <ligand>
        <name>Zn(2+)</name>
        <dbReference type="ChEBI" id="CHEBI:29105"/>
        <note>catalytic</note>
    </ligand>
</feature>
<organism evidence="17 18">
    <name type="scientific">Legionella oakridgensis</name>
    <dbReference type="NCBI Taxonomy" id="29423"/>
    <lineage>
        <taxon>Bacteria</taxon>
        <taxon>Pseudomonadati</taxon>
        <taxon>Pseudomonadota</taxon>
        <taxon>Gammaproteobacteria</taxon>
        <taxon>Legionellales</taxon>
        <taxon>Legionellaceae</taxon>
        <taxon>Legionella</taxon>
    </lineage>
</organism>
<dbReference type="InterPro" id="IPR016193">
    <property type="entry name" value="Cytidine_deaminase-like"/>
</dbReference>
<comment type="catalytic activity">
    <reaction evidence="10 15">
        <text>2'-deoxycytidine + H2O + H(+) = 2'-deoxyuridine + NH4(+)</text>
        <dbReference type="Rhea" id="RHEA:13433"/>
        <dbReference type="ChEBI" id="CHEBI:15377"/>
        <dbReference type="ChEBI" id="CHEBI:15378"/>
        <dbReference type="ChEBI" id="CHEBI:15698"/>
        <dbReference type="ChEBI" id="CHEBI:16450"/>
        <dbReference type="ChEBI" id="CHEBI:28938"/>
        <dbReference type="EC" id="3.5.4.5"/>
    </reaction>
</comment>
<dbReference type="GO" id="GO:0042802">
    <property type="term" value="F:identical protein binding"/>
    <property type="evidence" value="ECO:0007669"/>
    <property type="project" value="UniProtKB-ARBA"/>
</dbReference>
<evidence type="ECO:0000256" key="4">
    <source>
        <dbReference type="ARBA" id="ARBA00012783"/>
    </source>
</evidence>
<keyword evidence="6 14" id="KW-0479">Metal-binding</keyword>
<dbReference type="PANTHER" id="PTHR11644">
    <property type="entry name" value="CYTIDINE DEAMINASE"/>
    <property type="match status" value="1"/>
</dbReference>
<dbReference type="PROSITE" id="PS51747">
    <property type="entry name" value="CYT_DCMP_DEAMINASES_2"/>
    <property type="match status" value="1"/>
</dbReference>
<feature type="active site" description="Proton donor" evidence="12">
    <location>
        <position position="57"/>
    </location>
</feature>
<comment type="function">
    <text evidence="2 15">This enzyme scavenges exogenous and endogenous cytidine and 2'-deoxycytidine for UMP synthesis.</text>
</comment>
<dbReference type="GO" id="GO:0008270">
    <property type="term" value="F:zinc ion binding"/>
    <property type="evidence" value="ECO:0007669"/>
    <property type="project" value="UniProtKB-UniRule"/>
</dbReference>
<dbReference type="Proteomes" id="UP000054858">
    <property type="component" value="Unassembled WGS sequence"/>
</dbReference>
<evidence type="ECO:0000256" key="2">
    <source>
        <dbReference type="ARBA" id="ARBA00003949"/>
    </source>
</evidence>
<reference evidence="17 18" key="1">
    <citation type="submission" date="2015-11" db="EMBL/GenBank/DDBJ databases">
        <title>Genomic analysis of 38 Legionella species identifies large and diverse effector repertoires.</title>
        <authorList>
            <person name="Burstein D."/>
            <person name="Amaro F."/>
            <person name="Zusman T."/>
            <person name="Lifshitz Z."/>
            <person name="Cohen O."/>
            <person name="Gilbert J.A."/>
            <person name="Pupko T."/>
            <person name="Shuman H.A."/>
            <person name="Segal G."/>
        </authorList>
    </citation>
    <scope>NUCLEOTIDE SEQUENCE [LARGE SCALE GENOMIC DNA]</scope>
    <source>
        <strain evidence="17 18">Oak Ridge-10</strain>
    </source>
</reference>
<dbReference type="RefSeq" id="WP_025385869.1">
    <property type="nucleotide sequence ID" value="NZ_KV441806.1"/>
</dbReference>